<dbReference type="Proteomes" id="UP000186221">
    <property type="component" value="Unassembled WGS sequence"/>
</dbReference>
<evidence type="ECO:0000313" key="2">
    <source>
        <dbReference type="Proteomes" id="UP000186221"/>
    </source>
</evidence>
<dbReference type="AlphaFoldDB" id="A0A1N7LGS2"/>
<protein>
    <submittedName>
        <fullName evidence="1">Uncharacterized protein</fullName>
    </submittedName>
</protein>
<sequence length="30" mass="3424">MFRMLGEVFTLAIGGYAPRARKAGEYTFNR</sequence>
<gene>
    <name evidence="1" type="ORF">SAMN05421580_10468</name>
</gene>
<name>A0A1N7LGS2_9RHOB</name>
<reference evidence="2" key="1">
    <citation type="submission" date="2017-01" db="EMBL/GenBank/DDBJ databases">
        <authorList>
            <person name="Varghese N."/>
            <person name="Submissions S."/>
        </authorList>
    </citation>
    <scope>NUCLEOTIDE SEQUENCE [LARGE SCALE GENOMIC DNA]</scope>
    <source>
        <strain evidence="2">DSM 19945</strain>
    </source>
</reference>
<dbReference type="EMBL" id="FTOG01000004">
    <property type="protein sequence ID" value="SIS73020.1"/>
    <property type="molecule type" value="Genomic_DNA"/>
</dbReference>
<keyword evidence="2" id="KW-1185">Reference proteome</keyword>
<evidence type="ECO:0000313" key="1">
    <source>
        <dbReference type="EMBL" id="SIS73020.1"/>
    </source>
</evidence>
<accession>A0A1N7LGS2</accession>
<organism evidence="1 2">
    <name type="scientific">Rhodobacter aestuarii</name>
    <dbReference type="NCBI Taxonomy" id="453582"/>
    <lineage>
        <taxon>Bacteria</taxon>
        <taxon>Pseudomonadati</taxon>
        <taxon>Pseudomonadota</taxon>
        <taxon>Alphaproteobacteria</taxon>
        <taxon>Rhodobacterales</taxon>
        <taxon>Rhodobacter group</taxon>
        <taxon>Rhodobacter</taxon>
    </lineage>
</organism>
<proteinExistence type="predicted"/>